<evidence type="ECO:0000256" key="31">
    <source>
        <dbReference type="ARBA" id="ARBA00049443"/>
    </source>
</evidence>
<dbReference type="GO" id="GO:0034899">
    <property type="term" value="F:trimethylamine monooxygenase activity"/>
    <property type="evidence" value="ECO:0007669"/>
    <property type="project" value="UniProtKB-EC"/>
</dbReference>
<dbReference type="GO" id="GO:0004499">
    <property type="term" value="F:N,N-dimethylaniline monooxygenase activity"/>
    <property type="evidence" value="ECO:0007669"/>
    <property type="project" value="InterPro"/>
</dbReference>
<comment type="catalytic activity">
    <reaction evidence="32">
        <text>octan-3-one + NADPH + O2 + H(+) = pentyl propanoate + NADP(+) + H2O</text>
        <dbReference type="Rhea" id="RHEA:54840"/>
        <dbReference type="ChEBI" id="CHEBI:15377"/>
        <dbReference type="ChEBI" id="CHEBI:15378"/>
        <dbReference type="ChEBI" id="CHEBI:15379"/>
        <dbReference type="ChEBI" id="CHEBI:57783"/>
        <dbReference type="ChEBI" id="CHEBI:58349"/>
        <dbReference type="ChEBI" id="CHEBI:80946"/>
        <dbReference type="ChEBI" id="CHEBI:87373"/>
    </reaction>
    <physiologicalReaction direction="left-to-right" evidence="32">
        <dbReference type="Rhea" id="RHEA:54841"/>
    </physiologicalReaction>
</comment>
<keyword evidence="13" id="KW-1133">Transmembrane helix</keyword>
<evidence type="ECO:0000256" key="32">
    <source>
        <dbReference type="ARBA" id="ARBA00049475"/>
    </source>
</evidence>
<keyword evidence="12" id="KW-0521">NADP</keyword>
<keyword evidence="17" id="KW-0472">Membrane</keyword>
<evidence type="ECO:0000256" key="21">
    <source>
        <dbReference type="ARBA" id="ARBA00047426"/>
    </source>
</evidence>
<protein>
    <recommendedName>
        <fullName evidence="33">Flavin-containing monooxygenase</fullName>
        <ecNumber evidence="33">1.-.-.-</ecNumber>
    </recommendedName>
</protein>
<evidence type="ECO:0000256" key="1">
    <source>
        <dbReference type="ARBA" id="ARBA00001974"/>
    </source>
</evidence>
<keyword evidence="16" id="KW-0443">Lipid metabolism</keyword>
<dbReference type="GO" id="GO:0050660">
    <property type="term" value="F:flavin adenine dinucleotide binding"/>
    <property type="evidence" value="ECO:0007669"/>
    <property type="project" value="InterPro"/>
</dbReference>
<dbReference type="AlphaFoldDB" id="A0A8S9ZVN2"/>
<keyword evidence="11" id="KW-0492">Microsome</keyword>
<comment type="catalytic activity">
    <reaction evidence="24">
        <text>NADPH + O2 + H(+) = H2O2 + NADP(+)</text>
        <dbReference type="Rhea" id="RHEA:11260"/>
        <dbReference type="ChEBI" id="CHEBI:15378"/>
        <dbReference type="ChEBI" id="CHEBI:15379"/>
        <dbReference type="ChEBI" id="CHEBI:16240"/>
        <dbReference type="ChEBI" id="CHEBI:57783"/>
        <dbReference type="ChEBI" id="CHEBI:58349"/>
        <dbReference type="EC" id="1.6.3.1"/>
    </reaction>
    <physiologicalReaction direction="left-to-right" evidence="24">
        <dbReference type="Rhea" id="RHEA:11261"/>
    </physiologicalReaction>
</comment>
<reference evidence="34" key="1">
    <citation type="journal article" date="2020" name="Ecol. Evol.">
        <title>Genome structure and content of the rice root-knot nematode (Meloidogyne graminicola).</title>
        <authorList>
            <person name="Phan N.T."/>
            <person name="Danchin E.G.J."/>
            <person name="Klopp C."/>
            <person name="Perfus-Barbeoch L."/>
            <person name="Kozlowski D.K."/>
            <person name="Koutsovoulos G.D."/>
            <person name="Lopez-Roques C."/>
            <person name="Bouchez O."/>
            <person name="Zahm M."/>
            <person name="Besnard G."/>
            <person name="Bellafiore S."/>
        </authorList>
    </citation>
    <scope>NUCLEOTIDE SEQUENCE</scope>
    <source>
        <strain evidence="34">VN-18</strain>
    </source>
</reference>
<evidence type="ECO:0000256" key="33">
    <source>
        <dbReference type="RuleBase" id="RU361177"/>
    </source>
</evidence>
<evidence type="ECO:0000256" key="29">
    <source>
        <dbReference type="ARBA" id="ARBA00048989"/>
    </source>
</evidence>
<keyword evidence="35" id="KW-1185">Reference proteome</keyword>
<evidence type="ECO:0000256" key="11">
    <source>
        <dbReference type="ARBA" id="ARBA00022848"/>
    </source>
</evidence>
<dbReference type="EC" id="1.-.-.-" evidence="33"/>
<evidence type="ECO:0000256" key="19">
    <source>
        <dbReference type="ARBA" id="ARBA00045957"/>
    </source>
</evidence>
<evidence type="ECO:0000256" key="20">
    <source>
        <dbReference type="ARBA" id="ARBA00047338"/>
    </source>
</evidence>
<evidence type="ECO:0000256" key="8">
    <source>
        <dbReference type="ARBA" id="ARBA00022692"/>
    </source>
</evidence>
<accession>A0A8S9ZVN2</accession>
<keyword evidence="5" id="KW-0488">Methylation</keyword>
<evidence type="ECO:0000256" key="24">
    <source>
        <dbReference type="ARBA" id="ARBA00047864"/>
    </source>
</evidence>
<dbReference type="InterPro" id="IPR002257">
    <property type="entry name" value="Flavin_mOase_5"/>
</dbReference>
<dbReference type="Proteomes" id="UP000605970">
    <property type="component" value="Unassembled WGS sequence"/>
</dbReference>
<dbReference type="PRINTS" id="PR00370">
    <property type="entry name" value="FMOXYGENASE"/>
</dbReference>
<dbReference type="Gene3D" id="3.50.50.60">
    <property type="entry name" value="FAD/NAD(P)-binding domain"/>
    <property type="match status" value="1"/>
</dbReference>
<dbReference type="OrthoDB" id="66881at2759"/>
<comment type="similarity">
    <text evidence="4 33">Belongs to the FMO family.</text>
</comment>
<evidence type="ECO:0000256" key="25">
    <source>
        <dbReference type="ARBA" id="ARBA00047977"/>
    </source>
</evidence>
<comment type="function">
    <text evidence="19">Broad spectrum monooxygenase that catalyzes the oxygenation of a wide variety of nitrogen- and sulfur-containing compounds including xenobiotics. Catalyzes the S-oxygenation of hypotaurine to produce taurine, an organic osmolyte involved in cell volume regulation as well as a variety of cytoprotective and developmental processes. In vitro, catalyzes the N-oxygenation of trimethylamine (TMA) to produce trimethylamine N-oxide (TMAO) and could therefore participate to the detoxification of this compound that is generated by the action of gut microbiota from dietary precursors such as choline, choline containing compounds, betaine or L-carnitine.</text>
</comment>
<dbReference type="PANTHER" id="PTHR23023">
    <property type="entry name" value="DIMETHYLANILINE MONOOXYGENASE"/>
    <property type="match status" value="1"/>
</dbReference>
<dbReference type="Pfam" id="PF00743">
    <property type="entry name" value="FMO-like"/>
    <property type="match status" value="1"/>
</dbReference>
<evidence type="ECO:0000256" key="22">
    <source>
        <dbReference type="ARBA" id="ARBA00047574"/>
    </source>
</evidence>
<evidence type="ECO:0000256" key="14">
    <source>
        <dbReference type="ARBA" id="ARBA00023002"/>
    </source>
</evidence>
<organism evidence="34 35">
    <name type="scientific">Meloidogyne graminicola</name>
    <dbReference type="NCBI Taxonomy" id="189291"/>
    <lineage>
        <taxon>Eukaryota</taxon>
        <taxon>Metazoa</taxon>
        <taxon>Ecdysozoa</taxon>
        <taxon>Nematoda</taxon>
        <taxon>Chromadorea</taxon>
        <taxon>Rhabditida</taxon>
        <taxon>Tylenchina</taxon>
        <taxon>Tylenchomorpha</taxon>
        <taxon>Tylenchoidea</taxon>
        <taxon>Meloidogynidae</taxon>
        <taxon>Meloidogyninae</taxon>
        <taxon>Meloidogyne</taxon>
    </lineage>
</organism>
<dbReference type="GO" id="GO:0050661">
    <property type="term" value="F:NADP binding"/>
    <property type="evidence" value="ECO:0007669"/>
    <property type="project" value="InterPro"/>
</dbReference>
<evidence type="ECO:0000256" key="15">
    <source>
        <dbReference type="ARBA" id="ARBA00023033"/>
    </source>
</evidence>
<keyword evidence="8" id="KW-0812">Transmembrane</keyword>
<evidence type="ECO:0000256" key="16">
    <source>
        <dbReference type="ARBA" id="ARBA00023098"/>
    </source>
</evidence>
<evidence type="ECO:0000256" key="5">
    <source>
        <dbReference type="ARBA" id="ARBA00022481"/>
    </source>
</evidence>
<evidence type="ECO:0000313" key="34">
    <source>
        <dbReference type="EMBL" id="KAF7637646.1"/>
    </source>
</evidence>
<dbReference type="GO" id="GO:0005789">
    <property type="term" value="C:endoplasmic reticulum membrane"/>
    <property type="evidence" value="ECO:0007669"/>
    <property type="project" value="UniProtKB-SubCell"/>
</dbReference>
<comment type="subcellular location">
    <subcellularLocation>
        <location evidence="2">Endoplasmic reticulum membrane</location>
        <topology evidence="2">Single-pass membrane protein</topology>
    </subcellularLocation>
    <subcellularLocation>
        <location evidence="3">Microsome membrane</location>
    </subcellularLocation>
</comment>
<comment type="catalytic activity">
    <reaction evidence="30">
        <text>heptan-4-one + NADPH + O2 + H(+) = propyl butanoate + NADP(+) + H2O</text>
        <dbReference type="Rhea" id="RHEA:54852"/>
        <dbReference type="ChEBI" id="CHEBI:15377"/>
        <dbReference type="ChEBI" id="CHEBI:15378"/>
        <dbReference type="ChEBI" id="CHEBI:15379"/>
        <dbReference type="ChEBI" id="CHEBI:57783"/>
        <dbReference type="ChEBI" id="CHEBI:58349"/>
        <dbReference type="ChEBI" id="CHEBI:89484"/>
        <dbReference type="ChEBI" id="CHEBI:89719"/>
    </reaction>
    <physiologicalReaction direction="left-to-right" evidence="30">
        <dbReference type="Rhea" id="RHEA:54853"/>
    </physiologicalReaction>
</comment>
<evidence type="ECO:0000256" key="2">
    <source>
        <dbReference type="ARBA" id="ARBA00004389"/>
    </source>
</evidence>
<evidence type="ECO:0000256" key="30">
    <source>
        <dbReference type="ARBA" id="ARBA00048990"/>
    </source>
</evidence>
<dbReference type="InterPro" id="IPR020946">
    <property type="entry name" value="Flavin_mOase-like"/>
</dbReference>
<comment type="catalytic activity">
    <reaction evidence="28">
        <text>octan-3-one + NADPH + O2 + H(+) = ethyl hexanoate + NADP(+) + H2O</text>
        <dbReference type="Rhea" id="RHEA:54856"/>
        <dbReference type="ChEBI" id="CHEBI:15377"/>
        <dbReference type="ChEBI" id="CHEBI:15378"/>
        <dbReference type="ChEBI" id="CHEBI:15379"/>
        <dbReference type="ChEBI" id="CHEBI:57783"/>
        <dbReference type="ChEBI" id="CHEBI:58349"/>
        <dbReference type="ChEBI" id="CHEBI:80946"/>
        <dbReference type="ChEBI" id="CHEBI:86055"/>
    </reaction>
    <physiologicalReaction direction="left-to-right" evidence="28">
        <dbReference type="Rhea" id="RHEA:54857"/>
    </physiologicalReaction>
</comment>
<evidence type="ECO:0000256" key="23">
    <source>
        <dbReference type="ARBA" id="ARBA00047855"/>
    </source>
</evidence>
<comment type="function">
    <text evidence="18">Acts as a Baeyer-Villiger monooxygenase on a broad range of substrates. Catalyzes the insertion of an oxygen atom into a carbon-carbon bond adjacent to a carbonyl, which converts ketones to esters. Active on diverse carbonyl compounds, whereas soft nucleophiles are mostly non- or poorly reactive. In contrast with other forms of FMO it is non- or poorly active on 'classical' substrates such as drugs, pesticides, and dietary components containing soft nucleophilic heteroatoms. Able to oxidize drug molecules bearing a carbonyl group on an aliphatic chain, such as nabumetone and pentoxifylline. Also, in the absence of substrates, shows slow but yet significant NADPH oxidase activity. Acts as a positive modulator of cholesterol biosynthesis as well as glucose homeostasis, promoting metabolic aging via pleiotropic effects.</text>
</comment>
<evidence type="ECO:0000256" key="10">
    <source>
        <dbReference type="ARBA" id="ARBA00022827"/>
    </source>
</evidence>
<comment type="catalytic activity">
    <reaction evidence="31">
        <text>N,N-dimethylaniline + NADPH + O2 + H(+) = N,N-dimethylaniline N-oxide + NADP(+) + H2O</text>
        <dbReference type="Rhea" id="RHEA:24468"/>
        <dbReference type="ChEBI" id="CHEBI:15377"/>
        <dbReference type="ChEBI" id="CHEBI:15378"/>
        <dbReference type="ChEBI" id="CHEBI:15379"/>
        <dbReference type="ChEBI" id="CHEBI:16269"/>
        <dbReference type="ChEBI" id="CHEBI:17735"/>
        <dbReference type="ChEBI" id="CHEBI:57783"/>
        <dbReference type="ChEBI" id="CHEBI:58349"/>
        <dbReference type="EC" id="1.14.13.8"/>
    </reaction>
    <physiologicalReaction direction="left-to-right" evidence="31">
        <dbReference type="Rhea" id="RHEA:24469"/>
    </physiologicalReaction>
</comment>
<proteinExistence type="inferred from homology"/>
<comment type="cofactor">
    <cofactor evidence="1 33">
        <name>FAD</name>
        <dbReference type="ChEBI" id="CHEBI:57692"/>
    </cofactor>
</comment>
<dbReference type="InterPro" id="IPR000960">
    <property type="entry name" value="Flavin_mOase"/>
</dbReference>
<comment type="catalytic activity">
    <reaction evidence="21">
        <text>hexan-3-one + NADPH + O2 + H(+) = propyl propanoate + NADP(+) + H2O</text>
        <dbReference type="Rhea" id="RHEA:54848"/>
        <dbReference type="ChEBI" id="CHEBI:15377"/>
        <dbReference type="ChEBI" id="CHEBI:15378"/>
        <dbReference type="ChEBI" id="CHEBI:15379"/>
        <dbReference type="ChEBI" id="CHEBI:57783"/>
        <dbReference type="ChEBI" id="CHEBI:58349"/>
        <dbReference type="ChEBI" id="CHEBI:89828"/>
        <dbReference type="ChEBI" id="CHEBI:89891"/>
    </reaction>
    <physiologicalReaction direction="left-to-right" evidence="21">
        <dbReference type="Rhea" id="RHEA:54849"/>
    </physiologicalReaction>
</comment>
<name>A0A8S9ZVN2_9BILA</name>
<keyword evidence="10 33" id="KW-0274">FAD</keyword>
<dbReference type="GO" id="GO:0006629">
    <property type="term" value="P:lipid metabolic process"/>
    <property type="evidence" value="ECO:0007669"/>
    <property type="project" value="UniProtKB-KW"/>
</dbReference>
<comment type="catalytic activity">
    <reaction evidence="22">
        <text>heptan-2-one + NADPH + O2 + H(+) = pentyl acetate + NADP(+) + H2O</text>
        <dbReference type="Rhea" id="RHEA:54836"/>
        <dbReference type="ChEBI" id="CHEBI:5672"/>
        <dbReference type="ChEBI" id="CHEBI:15377"/>
        <dbReference type="ChEBI" id="CHEBI:15378"/>
        <dbReference type="ChEBI" id="CHEBI:15379"/>
        <dbReference type="ChEBI" id="CHEBI:57783"/>
        <dbReference type="ChEBI" id="CHEBI:58349"/>
        <dbReference type="ChEBI" id="CHEBI:87362"/>
    </reaction>
    <physiologicalReaction direction="left-to-right" evidence="22">
        <dbReference type="Rhea" id="RHEA:54837"/>
    </physiologicalReaction>
</comment>
<evidence type="ECO:0000256" key="12">
    <source>
        <dbReference type="ARBA" id="ARBA00022857"/>
    </source>
</evidence>
<dbReference type="InterPro" id="IPR050346">
    <property type="entry name" value="FMO-like"/>
</dbReference>
<dbReference type="FunFam" id="3.50.50.60:FF:000159">
    <property type="entry name" value="Dimethylaniline monooxygenase [N-oxide-forming]"/>
    <property type="match status" value="1"/>
</dbReference>
<gene>
    <name evidence="34" type="ORF">Mgra_00002903</name>
</gene>
<evidence type="ECO:0000256" key="18">
    <source>
        <dbReference type="ARBA" id="ARBA00045722"/>
    </source>
</evidence>
<dbReference type="GO" id="GO:0016174">
    <property type="term" value="F:NAD(P)H oxidase H2O2-forming activity"/>
    <property type="evidence" value="ECO:0007669"/>
    <property type="project" value="UniProtKB-EC"/>
</dbReference>
<evidence type="ECO:0000256" key="4">
    <source>
        <dbReference type="ARBA" id="ARBA00009183"/>
    </source>
</evidence>
<evidence type="ECO:0000313" key="35">
    <source>
        <dbReference type="Proteomes" id="UP000605970"/>
    </source>
</evidence>
<evidence type="ECO:0000256" key="17">
    <source>
        <dbReference type="ARBA" id="ARBA00023136"/>
    </source>
</evidence>
<comment type="catalytic activity">
    <reaction evidence="23">
        <text>sulcatone + NADPH + O2 + H(+) = 4-methylpent-3-en-1-yl acetate + NADP(+) + H2O</text>
        <dbReference type="Rhea" id="RHEA:54864"/>
        <dbReference type="ChEBI" id="CHEBI:15377"/>
        <dbReference type="ChEBI" id="CHEBI:15378"/>
        <dbReference type="ChEBI" id="CHEBI:15379"/>
        <dbReference type="ChEBI" id="CHEBI:16310"/>
        <dbReference type="ChEBI" id="CHEBI:57783"/>
        <dbReference type="ChEBI" id="CHEBI:58349"/>
        <dbReference type="ChEBI" id="CHEBI:138373"/>
    </reaction>
    <physiologicalReaction direction="left-to-right" evidence="23">
        <dbReference type="Rhea" id="RHEA:54865"/>
    </physiologicalReaction>
</comment>
<evidence type="ECO:0000256" key="28">
    <source>
        <dbReference type="ARBA" id="ARBA00048459"/>
    </source>
</evidence>
<keyword evidence="15 33" id="KW-0503">Monooxygenase</keyword>
<comment type="catalytic activity">
    <reaction evidence="27">
        <text>trimethylamine + NADPH + O2 = trimethylamine N-oxide + NADP(+) + H2O</text>
        <dbReference type="Rhea" id="RHEA:31979"/>
        <dbReference type="ChEBI" id="CHEBI:15377"/>
        <dbReference type="ChEBI" id="CHEBI:15379"/>
        <dbReference type="ChEBI" id="CHEBI:15724"/>
        <dbReference type="ChEBI" id="CHEBI:57783"/>
        <dbReference type="ChEBI" id="CHEBI:58349"/>
        <dbReference type="ChEBI" id="CHEBI:58389"/>
        <dbReference type="EC" id="1.14.13.148"/>
    </reaction>
    <physiologicalReaction direction="left-to-right" evidence="27">
        <dbReference type="Rhea" id="RHEA:31980"/>
    </physiologicalReaction>
</comment>
<comment type="catalytic activity">
    <reaction evidence="25">
        <text>hexan-3-one + NADPH + O2 + H(+) = ethyl butanoate + NADP(+) + H2O</text>
        <dbReference type="Rhea" id="RHEA:54844"/>
        <dbReference type="ChEBI" id="CHEBI:15377"/>
        <dbReference type="ChEBI" id="CHEBI:15378"/>
        <dbReference type="ChEBI" id="CHEBI:15379"/>
        <dbReference type="ChEBI" id="CHEBI:57783"/>
        <dbReference type="ChEBI" id="CHEBI:58349"/>
        <dbReference type="ChEBI" id="CHEBI:88764"/>
        <dbReference type="ChEBI" id="CHEBI:89891"/>
    </reaction>
    <physiologicalReaction direction="left-to-right" evidence="25">
        <dbReference type="Rhea" id="RHEA:54845"/>
    </physiologicalReaction>
</comment>
<keyword evidence="9" id="KW-0256">Endoplasmic reticulum</keyword>
<evidence type="ECO:0000256" key="13">
    <source>
        <dbReference type="ARBA" id="ARBA00022989"/>
    </source>
</evidence>
<evidence type="ECO:0000256" key="9">
    <source>
        <dbReference type="ARBA" id="ARBA00022824"/>
    </source>
</evidence>
<evidence type="ECO:0000256" key="27">
    <source>
        <dbReference type="ARBA" id="ARBA00048088"/>
    </source>
</evidence>
<comment type="catalytic activity">
    <reaction evidence="26">
        <text>hypotaurine + NADPH + O2 + H(+) = taurine + NADP(+) + H2O</text>
        <dbReference type="Rhea" id="RHEA:69819"/>
        <dbReference type="ChEBI" id="CHEBI:15377"/>
        <dbReference type="ChEBI" id="CHEBI:15378"/>
        <dbReference type="ChEBI" id="CHEBI:15379"/>
        <dbReference type="ChEBI" id="CHEBI:57783"/>
        <dbReference type="ChEBI" id="CHEBI:57853"/>
        <dbReference type="ChEBI" id="CHEBI:58349"/>
        <dbReference type="ChEBI" id="CHEBI:507393"/>
        <dbReference type="EC" id="1.14.13.8"/>
    </reaction>
    <physiologicalReaction direction="left-to-right" evidence="26">
        <dbReference type="Rhea" id="RHEA:69820"/>
    </physiologicalReaction>
</comment>
<keyword evidence="6" id="KW-0597">Phosphoprotein</keyword>
<comment type="catalytic activity">
    <reaction evidence="29">
        <text>(2E)-geranial + NADPH + O2 + H(+) = (1E)-2,6-dimethylhepta-1,5-dien-1-yl formate + NADP(+) + H2O</text>
        <dbReference type="Rhea" id="RHEA:54860"/>
        <dbReference type="ChEBI" id="CHEBI:15377"/>
        <dbReference type="ChEBI" id="CHEBI:15378"/>
        <dbReference type="ChEBI" id="CHEBI:15379"/>
        <dbReference type="ChEBI" id="CHEBI:16980"/>
        <dbReference type="ChEBI" id="CHEBI:57783"/>
        <dbReference type="ChEBI" id="CHEBI:58349"/>
        <dbReference type="ChEBI" id="CHEBI:138375"/>
    </reaction>
    <physiologicalReaction direction="left-to-right" evidence="29">
        <dbReference type="Rhea" id="RHEA:54861"/>
    </physiologicalReaction>
</comment>
<comment type="catalytic activity">
    <reaction evidence="20">
        <text>hypotaurine + NADH + O2 + H(+) = taurine + NAD(+) + H2O</text>
        <dbReference type="Rhea" id="RHEA:74111"/>
        <dbReference type="ChEBI" id="CHEBI:15377"/>
        <dbReference type="ChEBI" id="CHEBI:15378"/>
        <dbReference type="ChEBI" id="CHEBI:15379"/>
        <dbReference type="ChEBI" id="CHEBI:57540"/>
        <dbReference type="ChEBI" id="CHEBI:57853"/>
        <dbReference type="ChEBI" id="CHEBI:57945"/>
        <dbReference type="ChEBI" id="CHEBI:507393"/>
        <dbReference type="EC" id="1.14.13.8"/>
    </reaction>
    <physiologicalReaction direction="left-to-right" evidence="20">
        <dbReference type="Rhea" id="RHEA:74112"/>
    </physiologicalReaction>
</comment>
<sequence length="416" mass="47764">MENNLLKKRVAIIGAGASGIPAAKEALEHNWIPVVFESSTDIGGLWRYKPYETEEGTVMKTTVINSSKEMTAYSTFVPPSHFANYMHNRDMLEYLRLYANSFNFEKYLNLEHKVINVERHKDYNNNGQWIVQFKKNNSEVFVEIFDAILLCTGHHTTPYFPPKWPGQEYFKGEITHAHSYKDHHGYDDKIVVVIGVGNSGVDIAVELSRIAKQVYLVTRRGTWLLFRNMDHSYPTDMALNTRWWHILRQIVPLSATVWYLEKTFGRRFNHSKFGLKPKHSILSAHPTVNDELPNRLCCGTIRVKPNIKEFLPDGKGLIFEDGSELKHVDNIILATGYSFNFNLAENGKLIPVNENDINLYLYMYPPQLNNKNNLAVIGLIQPLGSIMPISEMQSRLFFEVLNGNTTLPKAKEMQKI</sequence>
<dbReference type="InterPro" id="IPR036188">
    <property type="entry name" value="FAD/NAD-bd_sf"/>
</dbReference>
<comment type="caution">
    <text evidence="34">The sequence shown here is derived from an EMBL/GenBank/DDBJ whole genome shotgun (WGS) entry which is preliminary data.</text>
</comment>
<keyword evidence="14 33" id="KW-0560">Oxidoreductase</keyword>
<dbReference type="EMBL" id="JABEBT010000018">
    <property type="protein sequence ID" value="KAF7637646.1"/>
    <property type="molecule type" value="Genomic_DNA"/>
</dbReference>
<evidence type="ECO:0000256" key="26">
    <source>
        <dbReference type="ARBA" id="ARBA00048041"/>
    </source>
</evidence>
<dbReference type="PRINTS" id="PR01125">
    <property type="entry name" value="FMOXYGENASE5"/>
</dbReference>
<dbReference type="SUPFAM" id="SSF51905">
    <property type="entry name" value="FAD/NAD(P)-binding domain"/>
    <property type="match status" value="2"/>
</dbReference>
<evidence type="ECO:0000256" key="6">
    <source>
        <dbReference type="ARBA" id="ARBA00022553"/>
    </source>
</evidence>
<evidence type="ECO:0000256" key="7">
    <source>
        <dbReference type="ARBA" id="ARBA00022630"/>
    </source>
</evidence>
<keyword evidence="7 33" id="KW-0285">Flavoprotein</keyword>
<evidence type="ECO:0000256" key="3">
    <source>
        <dbReference type="ARBA" id="ARBA00004524"/>
    </source>
</evidence>
<dbReference type="PIRSF" id="PIRSF000332">
    <property type="entry name" value="FMO"/>
    <property type="match status" value="1"/>
</dbReference>